<dbReference type="PANTHER" id="PTHR45953:SF1">
    <property type="entry name" value="IDURONATE 2-SULFATASE"/>
    <property type="match status" value="1"/>
</dbReference>
<dbReference type="PANTHER" id="PTHR45953">
    <property type="entry name" value="IDURONATE 2-SULFATASE"/>
    <property type="match status" value="1"/>
</dbReference>
<dbReference type="GO" id="GO:0046872">
    <property type="term" value="F:metal ion binding"/>
    <property type="evidence" value="ECO:0007669"/>
    <property type="project" value="UniProtKB-KW"/>
</dbReference>
<keyword evidence="2" id="KW-0378">Hydrolase</keyword>
<dbReference type="Gene3D" id="3.40.720.10">
    <property type="entry name" value="Alkaline Phosphatase, subunit A"/>
    <property type="match status" value="1"/>
</dbReference>
<protein>
    <submittedName>
        <fullName evidence="5">Arylsulfatase A</fullName>
    </submittedName>
</protein>
<dbReference type="Proteomes" id="UP000183385">
    <property type="component" value="Unassembled WGS sequence"/>
</dbReference>
<reference evidence="5 6" key="1">
    <citation type="submission" date="2016-10" db="EMBL/GenBank/DDBJ databases">
        <authorList>
            <person name="Varghese N."/>
            <person name="Submissions S."/>
        </authorList>
    </citation>
    <scope>NUCLEOTIDE SEQUENCE [LARGE SCALE GENOMIC DNA]</scope>
    <source>
        <strain evidence="5 6">LMG 18378</strain>
    </source>
</reference>
<comment type="caution">
    <text evidence="5">The sequence shown here is derived from an EMBL/GenBank/DDBJ whole genome shotgun (WGS) entry which is preliminary data.</text>
</comment>
<gene>
    <name evidence="5" type="ORF">SAMN05216577_10770</name>
</gene>
<dbReference type="AlphaFoldDB" id="A0AAQ1KEW9"/>
<dbReference type="FunFam" id="3.40.720.10:FF:000062">
    <property type="entry name" value="Probable sulfatase"/>
    <property type="match status" value="1"/>
</dbReference>
<dbReference type="GO" id="GO:0008484">
    <property type="term" value="F:sulfuric ester hydrolase activity"/>
    <property type="evidence" value="ECO:0007669"/>
    <property type="project" value="TreeGrafter"/>
</dbReference>
<dbReference type="InterPro" id="IPR000917">
    <property type="entry name" value="Sulfatase_N"/>
</dbReference>
<proteinExistence type="predicted"/>
<keyword evidence="1" id="KW-0479">Metal-binding</keyword>
<feature type="region of interest" description="Disordered" evidence="3">
    <location>
        <begin position="7"/>
        <end position="30"/>
    </location>
</feature>
<evidence type="ECO:0000313" key="6">
    <source>
        <dbReference type="Proteomes" id="UP000183385"/>
    </source>
</evidence>
<evidence type="ECO:0000256" key="3">
    <source>
        <dbReference type="SAM" id="MobiDB-lite"/>
    </source>
</evidence>
<dbReference type="GO" id="GO:0005737">
    <property type="term" value="C:cytoplasm"/>
    <property type="evidence" value="ECO:0007669"/>
    <property type="project" value="TreeGrafter"/>
</dbReference>
<dbReference type="SUPFAM" id="SSF53649">
    <property type="entry name" value="Alkaline phosphatase-like"/>
    <property type="match status" value="1"/>
</dbReference>
<dbReference type="InterPro" id="IPR017850">
    <property type="entry name" value="Alkaline_phosphatase_core_sf"/>
</dbReference>
<dbReference type="EMBL" id="FOLS01000007">
    <property type="protein sequence ID" value="SFC55790.1"/>
    <property type="molecule type" value="Genomic_DNA"/>
</dbReference>
<feature type="compositionally biased region" description="Basic and acidic residues" evidence="3">
    <location>
        <begin position="9"/>
        <end position="27"/>
    </location>
</feature>
<accession>A0AAQ1KEW9</accession>
<organism evidence="5 6">
    <name type="scientific">Pseudomonas citronellolis</name>
    <dbReference type="NCBI Taxonomy" id="53408"/>
    <lineage>
        <taxon>Bacteria</taxon>
        <taxon>Pseudomonadati</taxon>
        <taxon>Pseudomonadota</taxon>
        <taxon>Gammaproteobacteria</taxon>
        <taxon>Pseudomonadales</taxon>
        <taxon>Pseudomonadaceae</taxon>
        <taxon>Pseudomonas</taxon>
    </lineage>
</organism>
<evidence type="ECO:0000313" key="5">
    <source>
        <dbReference type="EMBL" id="SFC55790.1"/>
    </source>
</evidence>
<evidence type="ECO:0000256" key="1">
    <source>
        <dbReference type="ARBA" id="ARBA00022723"/>
    </source>
</evidence>
<dbReference type="Pfam" id="PF00884">
    <property type="entry name" value="Sulfatase"/>
    <property type="match status" value="1"/>
</dbReference>
<feature type="domain" description="Sulfatase N-terminal" evidence="4">
    <location>
        <begin position="36"/>
        <end position="420"/>
    </location>
</feature>
<dbReference type="CDD" id="cd16028">
    <property type="entry name" value="PMH"/>
    <property type="match status" value="1"/>
</dbReference>
<evidence type="ECO:0000259" key="4">
    <source>
        <dbReference type="Pfam" id="PF00884"/>
    </source>
</evidence>
<sequence>MQILLQMRLPERPRAPRNDRSIRHSERPMSQPQPIRNVLYIMCDQLRRDYLSCYGHPHLHTPNIDRLAAEGVRFARAYTQGTICGPSRMSSYTGRYVSSHQVSWNAVPLPLEELTLGDYLRPAGIRTVLVGKTHATANLEGMQALGVDPQSERGQQLAEAGFEPYDRNDGIYPDGEPFADKRESAPYTHYLRGLGYTGDNPWHDWANAAEGANGEVLSGWQMRNAGLPTRLPEPHSETVYATSRAIDFMREQGDRPWCLHLSYIKPHWPYIAPAPYHALYGPGQVLPALRAAPGEESEHPVYKAFQQHQESLNFSREDVRNTVIPTYMGLIRQIDDQLGRLFEHMQSRGRWDDTLIVFTSDHGDYLGDHGLGEKEFLLEPAVGVPLLIRDPRAAADASRGTVEQALVQSIDVLPTLLDAFAVPLAAHRVEGRSLQPLLHGQRPADWRDYAIAEYDYAFQAPARERLGRPIDACRMYMVRSERWKYLAYDGFRPQLFDLQADPGELRDLGAEPAYADVREQHQRYLFDWLRGLKRRTTISNEEIDLRGQAFRYGEPEGGKLVRIGEW</sequence>
<keyword evidence="6" id="KW-1185">Reference proteome</keyword>
<name>A0AAQ1KEW9_9PSED</name>
<evidence type="ECO:0000256" key="2">
    <source>
        <dbReference type="ARBA" id="ARBA00022801"/>
    </source>
</evidence>